<dbReference type="GO" id="GO:0019877">
    <property type="term" value="P:diaminopimelate biosynthetic process"/>
    <property type="evidence" value="ECO:0007669"/>
    <property type="project" value="UniProtKB-KW"/>
</dbReference>
<evidence type="ECO:0000256" key="5">
    <source>
        <dbReference type="ARBA" id="ARBA00022915"/>
    </source>
</evidence>
<dbReference type="CDD" id="cd02274">
    <property type="entry name" value="DHDPR_N"/>
    <property type="match status" value="1"/>
</dbReference>
<dbReference type="InterPro" id="IPR036291">
    <property type="entry name" value="NAD(P)-bd_dom_sf"/>
</dbReference>
<keyword evidence="4" id="KW-0521">NADP</keyword>
<protein>
    <recommendedName>
        <fullName evidence="10">4-hydroxy-tetrahydrodipicolinate reductase</fullName>
        <ecNumber evidence="10">1.17.1.8</ecNumber>
    </recommendedName>
</protein>
<dbReference type="PANTHER" id="PTHR20836">
    <property type="entry name" value="DIHYDRODIPICOLINATE REDUCTASE"/>
    <property type="match status" value="1"/>
</dbReference>
<dbReference type="Pfam" id="PF05173">
    <property type="entry name" value="DapB_C"/>
    <property type="match status" value="1"/>
</dbReference>
<feature type="non-terminal residue" evidence="15">
    <location>
        <position position="255"/>
    </location>
</feature>
<sequence length="255" mass="27240">MGNRVCVAGVAGRMGRMLAELLVDHPQLRLTAATEHVGSAWIDRDVGELIGEANLDVAISDSLSAVIDDFDMVIDFTRPQATLDHLQVCTDNTKGLIIGTTGFTEVEREIIDLSSEKVALVIASNFAVGVNATFKLVEIAARILGPEAEVEIVEMHHNQKIDAPSGTALTLGELVASVRGTSLSETAAYGRHSDTNKRQAGQIGIHALRGGSVVGEHTVIFATPGERIEIKHQAQSRQNFAEGALRACQWLSGQP</sequence>
<reference evidence="15" key="1">
    <citation type="submission" date="2018-05" db="EMBL/GenBank/DDBJ databases">
        <authorList>
            <person name="Lanie J.A."/>
            <person name="Ng W.-L."/>
            <person name="Kazmierczak K.M."/>
            <person name="Andrzejewski T.M."/>
            <person name="Davidsen T.M."/>
            <person name="Wayne K.J."/>
            <person name="Tettelin H."/>
            <person name="Glass J.I."/>
            <person name="Rusch D."/>
            <person name="Podicherti R."/>
            <person name="Tsui H.-C.T."/>
            <person name="Winkler M.E."/>
        </authorList>
    </citation>
    <scope>NUCLEOTIDE SEQUENCE</scope>
</reference>
<comment type="similarity">
    <text evidence="1">Belongs to the DapB family.</text>
</comment>
<keyword evidence="5" id="KW-0220">Diaminopimelate biosynthesis</keyword>
<dbReference type="GO" id="GO:0005829">
    <property type="term" value="C:cytosol"/>
    <property type="evidence" value="ECO:0007669"/>
    <property type="project" value="TreeGrafter"/>
</dbReference>
<keyword evidence="2" id="KW-0963">Cytoplasm</keyword>
<proteinExistence type="inferred from homology"/>
<dbReference type="GO" id="GO:0009089">
    <property type="term" value="P:lysine biosynthetic process via diaminopimelate"/>
    <property type="evidence" value="ECO:0007669"/>
    <property type="project" value="InterPro"/>
</dbReference>
<comment type="catalytic activity">
    <reaction evidence="12">
        <text>(S)-2,3,4,5-tetrahydrodipicolinate + NAD(+) + H2O = (2S,4S)-4-hydroxy-2,3,4,5-tetrahydrodipicolinate + NADH + H(+)</text>
        <dbReference type="Rhea" id="RHEA:35323"/>
        <dbReference type="ChEBI" id="CHEBI:15377"/>
        <dbReference type="ChEBI" id="CHEBI:15378"/>
        <dbReference type="ChEBI" id="CHEBI:16845"/>
        <dbReference type="ChEBI" id="CHEBI:57540"/>
        <dbReference type="ChEBI" id="CHEBI:57945"/>
        <dbReference type="ChEBI" id="CHEBI:67139"/>
        <dbReference type="EC" id="1.17.1.8"/>
    </reaction>
</comment>
<name>A0A382W4G5_9ZZZZ</name>
<dbReference type="InterPro" id="IPR022663">
    <property type="entry name" value="DapB_C"/>
</dbReference>
<evidence type="ECO:0000256" key="11">
    <source>
        <dbReference type="ARBA" id="ARBA00049080"/>
    </source>
</evidence>
<dbReference type="HAMAP" id="MF_00102">
    <property type="entry name" value="DapB"/>
    <property type="match status" value="1"/>
</dbReference>
<keyword evidence="8" id="KW-0457">Lysine biosynthesis</keyword>
<evidence type="ECO:0000259" key="14">
    <source>
        <dbReference type="Pfam" id="PF05173"/>
    </source>
</evidence>
<keyword evidence="3" id="KW-0028">Amino-acid biosynthesis</keyword>
<evidence type="ECO:0000256" key="1">
    <source>
        <dbReference type="ARBA" id="ARBA00006642"/>
    </source>
</evidence>
<evidence type="ECO:0000256" key="10">
    <source>
        <dbReference type="ARBA" id="ARBA00038983"/>
    </source>
</evidence>
<dbReference type="InterPro" id="IPR022664">
    <property type="entry name" value="DapB_N_CS"/>
</dbReference>
<dbReference type="Gene3D" id="3.30.360.10">
    <property type="entry name" value="Dihydrodipicolinate Reductase, domain 2"/>
    <property type="match status" value="1"/>
</dbReference>
<evidence type="ECO:0000256" key="7">
    <source>
        <dbReference type="ARBA" id="ARBA00023027"/>
    </source>
</evidence>
<dbReference type="GO" id="GO:0008839">
    <property type="term" value="F:4-hydroxy-tetrahydrodipicolinate reductase"/>
    <property type="evidence" value="ECO:0007669"/>
    <property type="project" value="UniProtKB-EC"/>
</dbReference>
<dbReference type="EMBL" id="UINC01156639">
    <property type="protein sequence ID" value="SVD53175.1"/>
    <property type="molecule type" value="Genomic_DNA"/>
</dbReference>
<evidence type="ECO:0000256" key="2">
    <source>
        <dbReference type="ARBA" id="ARBA00022490"/>
    </source>
</evidence>
<evidence type="ECO:0000256" key="9">
    <source>
        <dbReference type="ARBA" id="ARBA00037922"/>
    </source>
</evidence>
<keyword evidence="7" id="KW-0520">NAD</keyword>
<dbReference type="SUPFAM" id="SSF51735">
    <property type="entry name" value="NAD(P)-binding Rossmann-fold domains"/>
    <property type="match status" value="1"/>
</dbReference>
<feature type="domain" description="Dihydrodipicolinate reductase C-terminal" evidence="14">
    <location>
        <begin position="129"/>
        <end position="254"/>
    </location>
</feature>
<comment type="pathway">
    <text evidence="9">Amino-acid biosynthesis; L-lysine biosynthesis via DAP pathway; (S)-tetrahydrodipicolinate from L-aspartate: step 4/4.</text>
</comment>
<dbReference type="EC" id="1.17.1.8" evidence="10"/>
<dbReference type="PIRSF" id="PIRSF000161">
    <property type="entry name" value="DHPR"/>
    <property type="match status" value="1"/>
</dbReference>
<dbReference type="InterPro" id="IPR023940">
    <property type="entry name" value="DHDPR_bac"/>
</dbReference>
<dbReference type="AlphaFoldDB" id="A0A382W4G5"/>
<gene>
    <name evidence="15" type="ORF">METZ01_LOCUS406029</name>
</gene>
<evidence type="ECO:0000256" key="3">
    <source>
        <dbReference type="ARBA" id="ARBA00022605"/>
    </source>
</evidence>
<dbReference type="InterPro" id="IPR000846">
    <property type="entry name" value="DapB_N"/>
</dbReference>
<feature type="domain" description="Dihydrodipicolinate reductase N-terminal" evidence="13">
    <location>
        <begin position="4"/>
        <end position="126"/>
    </location>
</feature>
<evidence type="ECO:0000256" key="6">
    <source>
        <dbReference type="ARBA" id="ARBA00023002"/>
    </source>
</evidence>
<keyword evidence="6" id="KW-0560">Oxidoreductase</keyword>
<evidence type="ECO:0000256" key="12">
    <source>
        <dbReference type="ARBA" id="ARBA00049396"/>
    </source>
</evidence>
<evidence type="ECO:0000256" key="8">
    <source>
        <dbReference type="ARBA" id="ARBA00023154"/>
    </source>
</evidence>
<organism evidence="15">
    <name type="scientific">marine metagenome</name>
    <dbReference type="NCBI Taxonomy" id="408172"/>
    <lineage>
        <taxon>unclassified sequences</taxon>
        <taxon>metagenomes</taxon>
        <taxon>ecological metagenomes</taxon>
    </lineage>
</organism>
<dbReference type="Gene3D" id="3.40.50.720">
    <property type="entry name" value="NAD(P)-binding Rossmann-like Domain"/>
    <property type="match status" value="1"/>
</dbReference>
<dbReference type="PROSITE" id="PS01298">
    <property type="entry name" value="DAPB"/>
    <property type="match status" value="1"/>
</dbReference>
<dbReference type="PANTHER" id="PTHR20836:SF0">
    <property type="entry name" value="4-HYDROXY-TETRAHYDRODIPICOLINATE REDUCTASE 1, CHLOROPLASTIC-RELATED"/>
    <property type="match status" value="1"/>
</dbReference>
<evidence type="ECO:0000313" key="15">
    <source>
        <dbReference type="EMBL" id="SVD53175.1"/>
    </source>
</evidence>
<accession>A0A382W4G5</accession>
<dbReference type="NCBIfam" id="TIGR00036">
    <property type="entry name" value="dapB"/>
    <property type="match status" value="1"/>
</dbReference>
<dbReference type="FunFam" id="3.30.360.10:FF:000004">
    <property type="entry name" value="4-hydroxy-tetrahydrodipicolinate reductase"/>
    <property type="match status" value="1"/>
</dbReference>
<evidence type="ECO:0000256" key="4">
    <source>
        <dbReference type="ARBA" id="ARBA00022857"/>
    </source>
</evidence>
<dbReference type="SUPFAM" id="SSF55347">
    <property type="entry name" value="Glyceraldehyde-3-phosphate dehydrogenase-like, C-terminal domain"/>
    <property type="match status" value="1"/>
</dbReference>
<comment type="catalytic activity">
    <reaction evidence="11">
        <text>(S)-2,3,4,5-tetrahydrodipicolinate + NADP(+) + H2O = (2S,4S)-4-hydroxy-2,3,4,5-tetrahydrodipicolinate + NADPH + H(+)</text>
        <dbReference type="Rhea" id="RHEA:35331"/>
        <dbReference type="ChEBI" id="CHEBI:15377"/>
        <dbReference type="ChEBI" id="CHEBI:15378"/>
        <dbReference type="ChEBI" id="CHEBI:16845"/>
        <dbReference type="ChEBI" id="CHEBI:57783"/>
        <dbReference type="ChEBI" id="CHEBI:58349"/>
        <dbReference type="ChEBI" id="CHEBI:67139"/>
        <dbReference type="EC" id="1.17.1.8"/>
    </reaction>
</comment>
<dbReference type="Pfam" id="PF01113">
    <property type="entry name" value="DapB_N"/>
    <property type="match status" value="1"/>
</dbReference>
<evidence type="ECO:0000259" key="13">
    <source>
        <dbReference type="Pfam" id="PF01113"/>
    </source>
</evidence>